<comment type="caution">
    <text evidence="1">The sequence shown here is derived from an EMBL/GenBank/DDBJ whole genome shotgun (WGS) entry which is preliminary data.</text>
</comment>
<dbReference type="Proteomes" id="UP000245887">
    <property type="component" value="Unassembled WGS sequence"/>
</dbReference>
<dbReference type="AlphaFoldDB" id="A0A2U1CVI9"/>
<evidence type="ECO:0000313" key="1">
    <source>
        <dbReference type="EMBL" id="PVY75499.1"/>
    </source>
</evidence>
<gene>
    <name evidence="1" type="ORF">C8D92_107222</name>
</gene>
<protein>
    <recommendedName>
        <fullName evidence="3">Type II toxin-antitoxin system RelE/ParE family toxin</fullName>
    </recommendedName>
</protein>
<accession>A0A2U1CVI9</accession>
<evidence type="ECO:0008006" key="3">
    <source>
        <dbReference type="Google" id="ProtNLM"/>
    </source>
</evidence>
<dbReference type="Gene3D" id="3.30.2310.20">
    <property type="entry name" value="RelE-like"/>
    <property type="match status" value="1"/>
</dbReference>
<reference evidence="1 2" key="1">
    <citation type="submission" date="2018-04" db="EMBL/GenBank/DDBJ databases">
        <title>Genomic Encyclopedia of Type Strains, Phase IV (KMG-IV): sequencing the most valuable type-strain genomes for metagenomic binning, comparative biology and taxonomic classification.</title>
        <authorList>
            <person name="Goeker M."/>
        </authorList>
    </citation>
    <scope>NUCLEOTIDE SEQUENCE [LARGE SCALE GENOMIC DNA]</scope>
    <source>
        <strain evidence="1 2">DSM 28688</strain>
    </source>
</reference>
<sequence>MKSRRVVLLDDAVGDLDAAVSFYESMECGLGDYCFDSLISDIEGLTFFAGIHPVHFGAHCLRAKRFPFNIYYEWDDEKVVVLGVLDMRQQPEKSLQRLRSRE</sequence>
<name>A0A2U1CVI9_9GAMM</name>
<evidence type="ECO:0000313" key="2">
    <source>
        <dbReference type="Proteomes" id="UP000245887"/>
    </source>
</evidence>
<dbReference type="RefSeq" id="WP_207775169.1">
    <property type="nucleotide sequence ID" value="NZ_QEKQ01000007.1"/>
</dbReference>
<dbReference type="EMBL" id="QEKQ01000007">
    <property type="protein sequence ID" value="PVY75499.1"/>
    <property type="molecule type" value="Genomic_DNA"/>
</dbReference>
<dbReference type="InterPro" id="IPR035093">
    <property type="entry name" value="RelE/ParE_toxin_dom_sf"/>
</dbReference>
<organism evidence="1 2">
    <name type="scientific">Tamilnaduibacter salinus</name>
    <dbReference type="NCBI Taxonomy" id="1484056"/>
    <lineage>
        <taxon>Bacteria</taxon>
        <taxon>Pseudomonadati</taxon>
        <taxon>Pseudomonadota</taxon>
        <taxon>Gammaproteobacteria</taxon>
        <taxon>Pseudomonadales</taxon>
        <taxon>Marinobacteraceae</taxon>
        <taxon>Tamilnaduibacter</taxon>
    </lineage>
</organism>
<proteinExistence type="predicted"/>